<dbReference type="AlphaFoldDB" id="A0A5J4PX92"/>
<feature type="non-terminal residue" evidence="1">
    <location>
        <position position="25"/>
    </location>
</feature>
<dbReference type="EMBL" id="SNRY01005775">
    <property type="protein sequence ID" value="KAA6314135.1"/>
    <property type="molecule type" value="Genomic_DNA"/>
</dbReference>
<comment type="caution">
    <text evidence="1">The sequence shown here is derived from an EMBL/GenBank/DDBJ whole genome shotgun (WGS) entry which is preliminary data.</text>
</comment>
<reference evidence="1" key="1">
    <citation type="submission" date="2019-03" db="EMBL/GenBank/DDBJ databases">
        <title>Single cell metagenomics reveals metabolic interactions within the superorganism composed of flagellate Streblomastix strix and complex community of Bacteroidetes bacteria on its surface.</title>
        <authorList>
            <person name="Treitli S.C."/>
            <person name="Kolisko M."/>
            <person name="Husnik F."/>
            <person name="Keeling P."/>
            <person name="Hampl V."/>
        </authorList>
    </citation>
    <scope>NUCLEOTIDE SEQUENCE</scope>
    <source>
        <strain evidence="1">STM</strain>
    </source>
</reference>
<gene>
    <name evidence="1" type="ORF">EZS27_035200</name>
</gene>
<organism evidence="1">
    <name type="scientific">termite gut metagenome</name>
    <dbReference type="NCBI Taxonomy" id="433724"/>
    <lineage>
        <taxon>unclassified sequences</taxon>
        <taxon>metagenomes</taxon>
        <taxon>organismal metagenomes</taxon>
    </lineage>
</organism>
<proteinExistence type="predicted"/>
<name>A0A5J4PX92_9ZZZZ</name>
<evidence type="ECO:0000313" key="1">
    <source>
        <dbReference type="EMBL" id="KAA6314135.1"/>
    </source>
</evidence>
<accession>A0A5J4PX92</accession>
<protein>
    <submittedName>
        <fullName evidence="1">Uncharacterized protein</fullName>
    </submittedName>
</protein>
<sequence length="25" mass="3022">MNRKIYQTVTDIQRTTRISNKGRIE</sequence>